<reference evidence="3" key="1">
    <citation type="journal article" date="2019" name="Int. J. Food Microbiol.">
        <title>Developing a novel molecular serotyping system based on capsular polysaccharide synthesis gene clusters of Vibrio parahaemolyticus.</title>
        <authorList>
            <person name="Pang Y."/>
            <person name="Guo X."/>
            <person name="Tian X."/>
            <person name="Liu F."/>
            <person name="Wang L."/>
            <person name="Wu J."/>
            <person name="Zhang S."/>
            <person name="Li S."/>
            <person name="Liu B."/>
        </authorList>
    </citation>
    <scope>NUCLEOTIDE SEQUENCE</scope>
    <source>
        <strain evidence="2">G2881</strain>
        <strain evidence="3">G3586</strain>
    </source>
</reference>
<evidence type="ECO:0000313" key="3">
    <source>
        <dbReference type="EMBL" id="QFC18151.1"/>
    </source>
</evidence>
<dbReference type="GO" id="GO:0016757">
    <property type="term" value="F:glycosyltransferase activity"/>
    <property type="evidence" value="ECO:0007669"/>
    <property type="project" value="TreeGrafter"/>
</dbReference>
<dbReference type="PANTHER" id="PTHR46401">
    <property type="entry name" value="GLYCOSYLTRANSFERASE WBBK-RELATED"/>
    <property type="match status" value="1"/>
</dbReference>
<dbReference type="SUPFAM" id="SSF53756">
    <property type="entry name" value="UDP-Glycosyltransferase/glycogen phosphorylase"/>
    <property type="match status" value="1"/>
</dbReference>
<evidence type="ECO:0000313" key="2">
    <source>
        <dbReference type="EMBL" id="QFC18130.1"/>
    </source>
</evidence>
<evidence type="ECO:0000256" key="1">
    <source>
        <dbReference type="ARBA" id="ARBA00022679"/>
    </source>
</evidence>
<gene>
    <name evidence="3" type="primary">rfaB</name>
</gene>
<proteinExistence type="predicted"/>
<dbReference type="EMBL" id="MK482087">
    <property type="protein sequence ID" value="QFC18151.1"/>
    <property type="molecule type" value="Genomic_DNA"/>
</dbReference>
<dbReference type="Gene3D" id="3.40.50.2000">
    <property type="entry name" value="Glycogen Phosphorylase B"/>
    <property type="match status" value="1"/>
</dbReference>
<dbReference type="EMBL" id="MK482086">
    <property type="protein sequence ID" value="QFC18130.1"/>
    <property type="molecule type" value="Genomic_DNA"/>
</dbReference>
<organism evidence="3">
    <name type="scientific">Vibrio parahaemolyticus</name>
    <dbReference type="NCBI Taxonomy" id="670"/>
    <lineage>
        <taxon>Bacteria</taxon>
        <taxon>Pseudomonadati</taxon>
        <taxon>Pseudomonadota</taxon>
        <taxon>Gammaproteobacteria</taxon>
        <taxon>Vibrionales</taxon>
        <taxon>Vibrionaceae</taxon>
        <taxon>Vibrio</taxon>
    </lineage>
</organism>
<dbReference type="PANTHER" id="PTHR46401:SF2">
    <property type="entry name" value="GLYCOSYLTRANSFERASE WBBK-RELATED"/>
    <property type="match status" value="1"/>
</dbReference>
<accession>A0A5P4SAX6</accession>
<dbReference type="Pfam" id="PF13692">
    <property type="entry name" value="Glyco_trans_1_4"/>
    <property type="match status" value="1"/>
</dbReference>
<dbReference type="AlphaFoldDB" id="A0A5P4SAX6"/>
<sequence length="374" mass="42437">MKRKNILIFAGNLRFGGGVAVASSFIKELSLILKNEDKNRLVYNLIVSSSVFSNLRSMNVDFSVFGSFVVKDYFGLSAIRQGIDRVINNYDLVFVVFGPLYSIKKPKNLIVGFAQPWIIYTDSPAWAKLKIVERIKNKLKYYVQAKFFSRADVLVVELPGVKQKLLSKGFAGKVKVVPGCVDSVFRNRHAWKDCNLTKYKKESLFYIGVISKNYAHKNLEFYGKVSQALNSKGIDNVKFCLTLDSEEFSSLGLESNPMFINVGPLSLDQCPDFYDKIDMVLFPTLLECFSGVCVESLFMERPLIAFDYEFIRDICGDYPLYIDEGDYEECARVIQHASVYGTITNCPNARFKAQVYGDSKRRANDYIALIENSL</sequence>
<keyword evidence="1 3" id="KW-0808">Transferase</keyword>
<protein>
    <submittedName>
        <fullName evidence="3">Glycosyl transferase, group 1 family protein</fullName>
    </submittedName>
</protein>
<dbReference type="RefSeq" id="WP_025625347.1">
    <property type="nucleotide sequence ID" value="NZ_CANUIE010000016.1"/>
</dbReference>
<name>A0A5P4SAX6_VIBPH</name>